<dbReference type="InterPro" id="IPR019692">
    <property type="entry name" value="CFP-6_PH"/>
</dbReference>
<dbReference type="EMBL" id="CP041695">
    <property type="protein sequence ID" value="QDP80177.1"/>
    <property type="molecule type" value="Genomic_DNA"/>
</dbReference>
<evidence type="ECO:0000313" key="5">
    <source>
        <dbReference type="Proteomes" id="UP000317039"/>
    </source>
</evidence>
<feature type="transmembrane region" description="Helical" evidence="2">
    <location>
        <begin position="181"/>
        <end position="199"/>
    </location>
</feature>
<evidence type="ECO:0000259" key="3">
    <source>
        <dbReference type="Pfam" id="PF10756"/>
    </source>
</evidence>
<protein>
    <submittedName>
        <fullName evidence="4">PH domain-containing protein</fullName>
    </submittedName>
</protein>
<dbReference type="AlphaFoldDB" id="A0A516NMP9"/>
<dbReference type="Proteomes" id="UP000317039">
    <property type="component" value="Chromosome"/>
</dbReference>
<evidence type="ECO:0000313" key="4">
    <source>
        <dbReference type="EMBL" id="QDP80177.1"/>
    </source>
</evidence>
<feature type="region of interest" description="Disordered" evidence="1">
    <location>
        <begin position="1"/>
        <end position="135"/>
    </location>
</feature>
<reference evidence="4 5" key="1">
    <citation type="submission" date="2019-07" db="EMBL/GenBank/DDBJ databases">
        <title>Complete Genome Sequence and Methylome Analysis of Nocardia otitidis-caviarum NEB252.</title>
        <authorList>
            <person name="Fomenkov A."/>
            <person name="Anton B.P."/>
            <person name="Vincze T."/>
            <person name="Roberts R.J."/>
        </authorList>
    </citation>
    <scope>NUCLEOTIDE SEQUENCE [LARGE SCALE GENOMIC DNA]</scope>
    <source>
        <strain evidence="4 5">NEB252</strain>
    </source>
</reference>
<dbReference type="PROSITE" id="PS50890">
    <property type="entry name" value="PUA"/>
    <property type="match status" value="1"/>
</dbReference>
<feature type="domain" description="Low molecular weight protein antigen 6 PH" evidence="3">
    <location>
        <begin position="200"/>
        <end position="270"/>
    </location>
</feature>
<feature type="compositionally biased region" description="Low complexity" evidence="1">
    <location>
        <begin position="75"/>
        <end position="119"/>
    </location>
</feature>
<organism evidence="4 5">
    <name type="scientific">Nocardia otitidiscaviarum</name>
    <dbReference type="NCBI Taxonomy" id="1823"/>
    <lineage>
        <taxon>Bacteria</taxon>
        <taxon>Bacillati</taxon>
        <taxon>Actinomycetota</taxon>
        <taxon>Actinomycetes</taxon>
        <taxon>Mycobacteriales</taxon>
        <taxon>Nocardiaceae</taxon>
        <taxon>Nocardia</taxon>
    </lineage>
</organism>
<evidence type="ECO:0000256" key="2">
    <source>
        <dbReference type="SAM" id="Phobius"/>
    </source>
</evidence>
<name>A0A516NMP9_9NOCA</name>
<dbReference type="Pfam" id="PF10756">
    <property type="entry name" value="bPH_6"/>
    <property type="match status" value="1"/>
</dbReference>
<feature type="compositionally biased region" description="Basic and acidic residues" evidence="1">
    <location>
        <begin position="9"/>
        <end position="25"/>
    </location>
</feature>
<keyword evidence="2" id="KW-0472">Membrane</keyword>
<proteinExistence type="predicted"/>
<evidence type="ECO:0000256" key="1">
    <source>
        <dbReference type="SAM" id="MobiDB-lite"/>
    </source>
</evidence>
<keyword evidence="2" id="KW-0812">Transmembrane</keyword>
<keyword evidence="2" id="KW-1133">Transmembrane helix</keyword>
<feature type="transmembrane region" description="Helical" evidence="2">
    <location>
        <begin position="151"/>
        <end position="169"/>
    </location>
</feature>
<accession>A0A516NMP9</accession>
<dbReference type="KEGG" id="nod:FOH10_17110"/>
<gene>
    <name evidence="4" type="ORF">FOH10_17110</name>
</gene>
<sequence>MPVVRIWRRGGEEPPRRPEREDRSATGEPAAASRRGSEAATDGSAPDTESPGPETAPPAPDAASSAPDAAPPAPDAASAGSGATSPADAASAGPGAAPSESESGSVSPRSETSSEESAPVPTTSDIAAPAAADSEWDLEVRPRRSTRNARIVAAVLVVVFGVAGVFLRNGSTGVNFRVVDQVAVVAIGLLLGGGVLLLTRPRLRVGARGVVVRNIVGDSEFRWQDIRGVSFPDKKAWPRLELVDDDYVPILAIRANDGERAVAAMDRFRELGAKYSAAPPA</sequence>